<evidence type="ECO:0000313" key="3">
    <source>
        <dbReference type="EMBL" id="KAI3428061.1"/>
    </source>
</evidence>
<name>A0A9D4TKB0_CHLVU</name>
<dbReference type="PANTHER" id="PTHR34209:SF1">
    <property type="entry name" value="CALCIUM SENSING RECEPTOR, CHLOROPLASTIC"/>
    <property type="match status" value="1"/>
</dbReference>
<evidence type="ECO:0000259" key="2">
    <source>
        <dbReference type="PROSITE" id="PS50206"/>
    </source>
</evidence>
<dbReference type="Proteomes" id="UP001055712">
    <property type="component" value="Unassembled WGS sequence"/>
</dbReference>
<feature type="region of interest" description="Disordered" evidence="1">
    <location>
        <begin position="370"/>
        <end position="411"/>
    </location>
</feature>
<gene>
    <name evidence="3" type="ORF">D9Q98_006445</name>
</gene>
<feature type="domain" description="Rhodanese" evidence="2">
    <location>
        <begin position="239"/>
        <end position="355"/>
    </location>
</feature>
<dbReference type="GO" id="GO:0009704">
    <property type="term" value="P:de-etiolation"/>
    <property type="evidence" value="ECO:0007669"/>
    <property type="project" value="InterPro"/>
</dbReference>
<dbReference type="InterPro" id="IPR001763">
    <property type="entry name" value="Rhodanese-like_dom"/>
</dbReference>
<protein>
    <recommendedName>
        <fullName evidence="2">Rhodanese domain-containing protein</fullName>
    </recommendedName>
</protein>
<reference evidence="3" key="2">
    <citation type="submission" date="2020-11" db="EMBL/GenBank/DDBJ databases">
        <authorList>
            <person name="Cecchin M."/>
            <person name="Marcolungo L."/>
            <person name="Rossato M."/>
            <person name="Girolomoni L."/>
            <person name="Cosentino E."/>
            <person name="Cuine S."/>
            <person name="Li-Beisson Y."/>
            <person name="Delledonne M."/>
            <person name="Ballottari M."/>
        </authorList>
    </citation>
    <scope>NUCLEOTIDE SEQUENCE</scope>
    <source>
        <strain evidence="3">211/11P</strain>
        <tissue evidence="3">Whole cell</tissue>
    </source>
</reference>
<dbReference type="CDD" id="cd00158">
    <property type="entry name" value="RHOD"/>
    <property type="match status" value="1"/>
</dbReference>
<accession>A0A9D4TKB0</accession>
<proteinExistence type="predicted"/>
<dbReference type="PANTHER" id="PTHR34209">
    <property type="entry name" value="RHODANESE/CELL CYCLE CONTROL PHOSPHATASE SUPERFAMILY PROTEIN"/>
    <property type="match status" value="1"/>
</dbReference>
<dbReference type="InterPro" id="IPR036873">
    <property type="entry name" value="Rhodanese-like_dom_sf"/>
</dbReference>
<feature type="compositionally biased region" description="Polar residues" evidence="1">
    <location>
        <begin position="372"/>
        <end position="381"/>
    </location>
</feature>
<evidence type="ECO:0000256" key="1">
    <source>
        <dbReference type="SAM" id="MobiDB-lite"/>
    </source>
</evidence>
<dbReference type="AlphaFoldDB" id="A0A9D4TKB0"/>
<keyword evidence="4" id="KW-1185">Reference proteome</keyword>
<evidence type="ECO:0000313" key="4">
    <source>
        <dbReference type="Proteomes" id="UP001055712"/>
    </source>
</evidence>
<dbReference type="GO" id="GO:0090333">
    <property type="term" value="P:regulation of stomatal closure"/>
    <property type="evidence" value="ECO:0007669"/>
    <property type="project" value="InterPro"/>
</dbReference>
<dbReference type="EMBL" id="SIDB01000009">
    <property type="protein sequence ID" value="KAI3428061.1"/>
    <property type="molecule type" value="Genomic_DNA"/>
</dbReference>
<sequence>MMGAKLGLGLGGSRLLLQQSAARSGTRRPLSIVAASTPEREVMERLPVAVAGLSLATAPAAHAAEAPTVDSAVTSIVDIVKATGEVVKQGVSAAQTGAGYARSAYEAAAPVVKNAVQTAAPVVEKGYKTAVDAASPVVQTGLKEAEKALASSGVPSSVDLSAAKPLMESTEQAVTTAKPFVEQAFTFLTTTEPLLLGQYALGLVAAYYLAPPLLKAGVGLLRGYAGEISAAAALNTVQSEGNAYIVDIRSLRDKEAGAPDLPNASKLVELEYAAINDRRVRGQLRNATDLEVNVTALQIASLKRLGPGNKVLLLDRNGGNAKNVAKALAARGFGKVYVIKGGYSAWVASKLRTKTANIAYSRVEVVPGTFVGTGSTRSTKQLPPPARNNRPVTVSSGPPRRALPSGTSSGQ</sequence>
<dbReference type="Gene3D" id="3.40.250.10">
    <property type="entry name" value="Rhodanese-like domain"/>
    <property type="match status" value="1"/>
</dbReference>
<comment type="caution">
    <text evidence="3">The sequence shown here is derived from an EMBL/GenBank/DDBJ whole genome shotgun (WGS) entry which is preliminary data.</text>
</comment>
<reference evidence="3" key="1">
    <citation type="journal article" date="2019" name="Plant J.">
        <title>Chlorella vulgaris genome assembly and annotation reveals the molecular basis for metabolic acclimation to high light conditions.</title>
        <authorList>
            <person name="Cecchin M."/>
            <person name="Marcolungo L."/>
            <person name="Rossato M."/>
            <person name="Girolomoni L."/>
            <person name="Cosentino E."/>
            <person name="Cuine S."/>
            <person name="Li-Beisson Y."/>
            <person name="Delledonne M."/>
            <person name="Ballottari M."/>
        </authorList>
    </citation>
    <scope>NUCLEOTIDE SEQUENCE</scope>
    <source>
        <strain evidence="3">211/11P</strain>
    </source>
</reference>
<dbReference type="SUPFAM" id="SSF52821">
    <property type="entry name" value="Rhodanese/Cell cycle control phosphatase"/>
    <property type="match status" value="1"/>
</dbReference>
<organism evidence="3 4">
    <name type="scientific">Chlorella vulgaris</name>
    <name type="common">Green alga</name>
    <dbReference type="NCBI Taxonomy" id="3077"/>
    <lineage>
        <taxon>Eukaryota</taxon>
        <taxon>Viridiplantae</taxon>
        <taxon>Chlorophyta</taxon>
        <taxon>core chlorophytes</taxon>
        <taxon>Trebouxiophyceae</taxon>
        <taxon>Chlorellales</taxon>
        <taxon>Chlorellaceae</taxon>
        <taxon>Chlorella clade</taxon>
        <taxon>Chlorella</taxon>
    </lineage>
</organism>
<dbReference type="PROSITE" id="PS50206">
    <property type="entry name" value="RHODANESE_3"/>
    <property type="match status" value="1"/>
</dbReference>
<dbReference type="SMART" id="SM00450">
    <property type="entry name" value="RHOD"/>
    <property type="match status" value="1"/>
</dbReference>
<dbReference type="OrthoDB" id="2015023at2759"/>
<dbReference type="InterPro" id="IPR044690">
    <property type="entry name" value="CAS_plant"/>
</dbReference>
<dbReference type="Pfam" id="PF00581">
    <property type="entry name" value="Rhodanese"/>
    <property type="match status" value="1"/>
</dbReference>
<dbReference type="GO" id="GO:0071277">
    <property type="term" value="P:cellular response to calcium ion"/>
    <property type="evidence" value="ECO:0007669"/>
    <property type="project" value="InterPro"/>
</dbReference>